<proteinExistence type="predicted"/>
<protein>
    <recommendedName>
        <fullName evidence="1">Chitin-binding type-2 domain-containing protein</fullName>
    </recommendedName>
</protein>
<dbReference type="InterPro" id="IPR002557">
    <property type="entry name" value="Chitin-bd_dom"/>
</dbReference>
<feature type="non-terminal residue" evidence="2">
    <location>
        <position position="1"/>
    </location>
</feature>
<evidence type="ECO:0000313" key="2">
    <source>
        <dbReference type="EMBL" id="GKT19300.1"/>
    </source>
</evidence>
<keyword evidence="3" id="KW-1185">Reference proteome</keyword>
<organism evidence="2 3">
    <name type="scientific">Aduncisulcus paluster</name>
    <dbReference type="NCBI Taxonomy" id="2918883"/>
    <lineage>
        <taxon>Eukaryota</taxon>
        <taxon>Metamonada</taxon>
        <taxon>Carpediemonas-like organisms</taxon>
        <taxon>Aduncisulcus</taxon>
    </lineage>
</organism>
<evidence type="ECO:0000259" key="1">
    <source>
        <dbReference type="PROSITE" id="PS50940"/>
    </source>
</evidence>
<sequence length="434" mass="47702">HICECDSGYIDDACSTLVVTYSSDCARSFTIEDHMTCQEVSSGRYAAECDDGYYYDEASYSCVEDTLSQCSSYIDGHRMCVLPDDGSTAPSLGCRSVWYGDECDDMYSVHIPDKVFRGKVCDAISNSDPLCDVSEFEMAGISGEFYSYYSNITSFEGAQYLINIYSNVYDLNSLFTLSRLYRLSIYGNEQIYDISVSFRNVGMYYITIAYSGFIPLCRSEDDTDYWIFIKTIFPIHESDNKDIYYIPNSCPLNSNPGNSPYNCDTSNASCPSIVLNEVYNSADEVNEKQCAFIAKEGADGECFTVHDDSIRQYLKAYCLSESDVEANGIISVGTMRSDLTCSSLSLSAIVSDASSSISTLDELTTLQGLEYGTLLTSLTVDGYDLSGDTNSNSEYDRLVIQILAKAVTYSNSYGSVDSGLTTLSASGCNLSAVS</sequence>
<feature type="non-terminal residue" evidence="2">
    <location>
        <position position="434"/>
    </location>
</feature>
<dbReference type="InterPro" id="IPR000742">
    <property type="entry name" value="EGF"/>
</dbReference>
<dbReference type="PROSITE" id="PS50940">
    <property type="entry name" value="CHIT_BIND_II"/>
    <property type="match status" value="1"/>
</dbReference>
<reference evidence="2" key="1">
    <citation type="submission" date="2022-03" db="EMBL/GenBank/DDBJ databases">
        <title>Draft genome sequence of Aduncisulcus paluster, a free-living microaerophilic Fornicata.</title>
        <authorList>
            <person name="Yuyama I."/>
            <person name="Kume K."/>
            <person name="Tamura T."/>
            <person name="Inagaki Y."/>
            <person name="Hashimoto T."/>
        </authorList>
    </citation>
    <scope>NUCLEOTIDE SEQUENCE</scope>
    <source>
        <strain evidence="2">NY0171</strain>
    </source>
</reference>
<name>A0ABQ5JZ86_9EUKA</name>
<dbReference type="EMBL" id="BQXS01012039">
    <property type="protein sequence ID" value="GKT19300.1"/>
    <property type="molecule type" value="Genomic_DNA"/>
</dbReference>
<dbReference type="Proteomes" id="UP001057375">
    <property type="component" value="Unassembled WGS sequence"/>
</dbReference>
<feature type="domain" description="Chitin-binding type-2" evidence="1">
    <location>
        <begin position="11"/>
        <end position="72"/>
    </location>
</feature>
<comment type="caution">
    <text evidence="2">The sequence shown here is derived from an EMBL/GenBank/DDBJ whole genome shotgun (WGS) entry which is preliminary data.</text>
</comment>
<gene>
    <name evidence="2" type="ORF">ADUPG1_011477</name>
</gene>
<dbReference type="PROSITE" id="PS01186">
    <property type="entry name" value="EGF_2"/>
    <property type="match status" value="1"/>
</dbReference>
<evidence type="ECO:0000313" key="3">
    <source>
        <dbReference type="Proteomes" id="UP001057375"/>
    </source>
</evidence>
<accession>A0ABQ5JZ86</accession>